<evidence type="ECO:0000256" key="6">
    <source>
        <dbReference type="ARBA" id="ARBA00023180"/>
    </source>
</evidence>
<dbReference type="Proteomes" id="UP000698800">
    <property type="component" value="Unassembled WGS sequence"/>
</dbReference>
<dbReference type="GO" id="GO:0004565">
    <property type="term" value="F:beta-galactosidase activity"/>
    <property type="evidence" value="ECO:0007669"/>
    <property type="project" value="UniProtKB-EC"/>
</dbReference>
<proteinExistence type="inferred from homology"/>
<dbReference type="Gene3D" id="2.102.20.10">
    <property type="entry name" value="Beta-galactosidase, domain 2"/>
    <property type="match status" value="1"/>
</dbReference>
<reference evidence="10" key="1">
    <citation type="submission" date="2021-03" db="EMBL/GenBank/DDBJ databases">
        <title>Comparative genomics and phylogenomic investigation of the class Geoglossomycetes provide insights into ecological specialization and systematics.</title>
        <authorList>
            <person name="Melie T."/>
            <person name="Pirro S."/>
            <person name="Miller A.N."/>
            <person name="Quandt A."/>
        </authorList>
    </citation>
    <scope>NUCLEOTIDE SEQUENCE</scope>
    <source>
        <strain evidence="10">GBOQ0MN5Z8</strain>
    </source>
</reference>
<dbReference type="PANTHER" id="PTHR23421">
    <property type="entry name" value="BETA-GALACTOSIDASE RELATED"/>
    <property type="match status" value="1"/>
</dbReference>
<dbReference type="Gene3D" id="3.20.20.80">
    <property type="entry name" value="Glycosidases"/>
    <property type="match status" value="1"/>
</dbReference>
<dbReference type="InterPro" id="IPR008979">
    <property type="entry name" value="Galactose-bd-like_sf"/>
</dbReference>
<dbReference type="SUPFAM" id="SSF51011">
    <property type="entry name" value="Glycosyl hydrolase domain"/>
    <property type="match status" value="1"/>
</dbReference>
<dbReference type="InterPro" id="IPR037110">
    <property type="entry name" value="Betagal_dom2_sf"/>
</dbReference>
<feature type="domain" description="Beta-galactosidase" evidence="9">
    <location>
        <begin position="278"/>
        <end position="470"/>
    </location>
</feature>
<organism evidence="10 11">
    <name type="scientific">Glutinoglossum americanum</name>
    <dbReference type="NCBI Taxonomy" id="1670608"/>
    <lineage>
        <taxon>Eukaryota</taxon>
        <taxon>Fungi</taxon>
        <taxon>Dikarya</taxon>
        <taxon>Ascomycota</taxon>
        <taxon>Pezizomycotina</taxon>
        <taxon>Geoglossomycetes</taxon>
        <taxon>Geoglossales</taxon>
        <taxon>Geoglossaceae</taxon>
        <taxon>Glutinoglossum</taxon>
    </lineage>
</organism>
<gene>
    <name evidence="10" type="ORF">FGG08_001302</name>
</gene>
<name>A0A9P8L5D7_9PEZI</name>
<dbReference type="InterPro" id="IPR001944">
    <property type="entry name" value="Glycoside_Hdrlase_35"/>
</dbReference>
<evidence type="ECO:0000256" key="5">
    <source>
        <dbReference type="ARBA" id="ARBA00022801"/>
    </source>
</evidence>
<dbReference type="AlphaFoldDB" id="A0A9P8L5D7"/>
<evidence type="ECO:0000256" key="3">
    <source>
        <dbReference type="ARBA" id="ARBA00012756"/>
    </source>
</evidence>
<accession>A0A9P8L5D7</accession>
<sequence length="837" mass="93007">MARFHWGFHSPNPTRLDFETGAHNVQLVFEAAKLAGLWVVARPGPYIHAETTAGGLPGWVVQAPGIETRTNSTVYTKAWKAYMKAIGAIIAKNQIGAGGTDTVILIQAENEYRISDYYTGAADYMQMIQETYRDAGITVPLFHNDVGAFGFWHPKDYRWMDLYSFDTYPRGFDCSQPELYFDVPLWFRRAFSDVGFDGPMFVAEFQGGAYDSWGSVGYEQCAKMVGPNFADVFYKHALAEGLTMQNLYMEKKTVERRGALTLVSEIKLQGLFKRVSPALLHSGFVEKGTNLSTNSEVFVTRLYNPFSRSGFYITRLDDSNSTAIQSFKLQVSTSVGSIVVPRHAVSSKGDDVSITLDGRQSKIIVADYTAGNTHILYSAAEIMTWTNVDGKDLIVFYTNPGQHIEVSIASSPSADKNNIIRPSGMIVTSEVLGGGEHFLTYTWKQEPGIHHVVSEGAALLFADREAAYKIWAPALVLGPYTRACDTVIVYGPYLVRNATSINSTLALTGDLDIGASPEGTDIEVWANSFFETITWNGRTLRTARTRRGSWTATIKAPVAKFSIPSINSSSTTWKILDSLPEISIDYDDSLWVEANKGISSNLYFPPYTTPVLYAGEYGFHTGNTLYRATFYGNPTFKPIGIKLEVWGGMAFGYTVWFNGQYLGRFDGNRWDENNEQTHFFRENVARDGKNVILVLADRSGYQRDDGGTYRDPHTTLVPRGIRAAILIGVGDNQQTISWTIQGNAGGEDLDDTLRAPYNEDGLYAERIGAHFPDYDDSSWEPGSPMDGFTGPGVKFYRTTLRLDIPDGIDAPLAFWFDIDKALITRVELFVNGYQMGK</sequence>
<comment type="similarity">
    <text evidence="2 8">Belongs to the glycosyl hydrolase 35 family.</text>
</comment>
<evidence type="ECO:0000256" key="8">
    <source>
        <dbReference type="RuleBase" id="RU003679"/>
    </source>
</evidence>
<dbReference type="Gene3D" id="2.60.390.10">
    <property type="entry name" value="Beta-galactosidase, domain 3"/>
    <property type="match status" value="1"/>
</dbReference>
<dbReference type="SUPFAM" id="SSF49785">
    <property type="entry name" value="Galactose-binding domain-like"/>
    <property type="match status" value="2"/>
</dbReference>
<dbReference type="InterPro" id="IPR031330">
    <property type="entry name" value="Gly_Hdrlase_35_cat"/>
</dbReference>
<dbReference type="InterPro" id="IPR036833">
    <property type="entry name" value="BetaGal_dom3_sf"/>
</dbReference>
<dbReference type="Pfam" id="PF13363">
    <property type="entry name" value="BetaGal_dom3"/>
    <property type="match status" value="1"/>
</dbReference>
<evidence type="ECO:0000313" key="10">
    <source>
        <dbReference type="EMBL" id="KAH0544530.1"/>
    </source>
</evidence>
<protein>
    <recommendedName>
        <fullName evidence="3">beta-galactosidase</fullName>
        <ecNumber evidence="3">3.2.1.23</ecNumber>
    </recommendedName>
</protein>
<dbReference type="InterPro" id="IPR025300">
    <property type="entry name" value="BetaGal_jelly_roll_dom"/>
</dbReference>
<dbReference type="EMBL" id="JAGHQL010000017">
    <property type="protein sequence ID" value="KAH0544530.1"/>
    <property type="molecule type" value="Genomic_DNA"/>
</dbReference>
<evidence type="ECO:0000256" key="7">
    <source>
        <dbReference type="ARBA" id="ARBA00023295"/>
    </source>
</evidence>
<evidence type="ECO:0000256" key="4">
    <source>
        <dbReference type="ARBA" id="ARBA00022729"/>
    </source>
</evidence>
<comment type="catalytic activity">
    <reaction evidence="1">
        <text>Hydrolysis of terminal non-reducing beta-D-galactose residues in beta-D-galactosides.</text>
        <dbReference type="EC" id="3.2.1.23"/>
    </reaction>
</comment>
<dbReference type="Pfam" id="PF01301">
    <property type="entry name" value="Glyco_hydro_35"/>
    <property type="match status" value="1"/>
</dbReference>
<dbReference type="Pfam" id="PF13364">
    <property type="entry name" value="BetaGal_ABD2"/>
    <property type="match status" value="2"/>
</dbReference>
<dbReference type="InterPro" id="IPR018954">
    <property type="entry name" value="Betagal_dom2"/>
</dbReference>
<dbReference type="GO" id="GO:0005975">
    <property type="term" value="P:carbohydrate metabolic process"/>
    <property type="evidence" value="ECO:0007669"/>
    <property type="project" value="InterPro"/>
</dbReference>
<dbReference type="OrthoDB" id="1657402at2759"/>
<dbReference type="SUPFAM" id="SSF51445">
    <property type="entry name" value="(Trans)glycosidases"/>
    <property type="match status" value="1"/>
</dbReference>
<comment type="caution">
    <text evidence="10">The sequence shown here is derived from an EMBL/GenBank/DDBJ whole genome shotgun (WGS) entry which is preliminary data.</text>
</comment>
<dbReference type="PRINTS" id="PR00742">
    <property type="entry name" value="GLHYDRLASE35"/>
</dbReference>
<dbReference type="Gene3D" id="2.60.120.260">
    <property type="entry name" value="Galactose-binding domain-like"/>
    <property type="match status" value="1"/>
</dbReference>
<evidence type="ECO:0000259" key="9">
    <source>
        <dbReference type="SMART" id="SM01029"/>
    </source>
</evidence>
<evidence type="ECO:0000313" key="11">
    <source>
        <dbReference type="Proteomes" id="UP000698800"/>
    </source>
</evidence>
<keyword evidence="4" id="KW-0732">Signal</keyword>
<dbReference type="SMART" id="SM01029">
    <property type="entry name" value="BetaGal_dom2"/>
    <property type="match status" value="1"/>
</dbReference>
<keyword evidence="11" id="KW-1185">Reference proteome</keyword>
<dbReference type="SUPFAM" id="SSF117100">
    <property type="entry name" value="Beta-galactosidase LacA, domain 3"/>
    <property type="match status" value="1"/>
</dbReference>
<dbReference type="Pfam" id="PF10435">
    <property type="entry name" value="BetaGal_dom2"/>
    <property type="match status" value="1"/>
</dbReference>
<keyword evidence="6" id="KW-0325">Glycoprotein</keyword>
<evidence type="ECO:0000256" key="2">
    <source>
        <dbReference type="ARBA" id="ARBA00009809"/>
    </source>
</evidence>
<keyword evidence="5" id="KW-0378">Hydrolase</keyword>
<dbReference type="EC" id="3.2.1.23" evidence="3"/>
<dbReference type="InterPro" id="IPR017853">
    <property type="entry name" value="GH"/>
</dbReference>
<evidence type="ECO:0000256" key="1">
    <source>
        <dbReference type="ARBA" id="ARBA00001412"/>
    </source>
</evidence>
<keyword evidence="7" id="KW-0326">Glycosidase</keyword>
<dbReference type="InterPro" id="IPR025972">
    <property type="entry name" value="BetaGal_dom3"/>
</dbReference>